<reference evidence="1 2" key="1">
    <citation type="submission" date="2018-01" db="EMBL/GenBank/DDBJ databases">
        <title>Bacillus asahii Genome sequencing and assembly.</title>
        <authorList>
            <person name="Jiang H."/>
            <person name="Feng Y."/>
            <person name="Zhao F."/>
            <person name="Lin X."/>
        </authorList>
    </citation>
    <scope>NUCLEOTIDE SEQUENCE [LARGE SCALE GENOMIC DNA]</scope>
    <source>
        <strain evidence="1 2">OM18</strain>
    </source>
</reference>
<dbReference type="KEGG" id="pasa:BAOM_1469"/>
<sequence>MQTYPYAYPSYSYLPYPYSTYSSYPIDRHAPEQHHYGDERFFPLGLGLAIPAAFIAGLAVPLLWNRPFYPPYPGYYGGFGAPGFGGPGFGGYYGGFGGQGVPAYPPQVTAQAATSDTINIYNRTP</sequence>
<organism evidence="1 2">
    <name type="scientific">Peribacillus asahii</name>
    <dbReference type="NCBI Taxonomy" id="228899"/>
    <lineage>
        <taxon>Bacteria</taxon>
        <taxon>Bacillati</taxon>
        <taxon>Bacillota</taxon>
        <taxon>Bacilli</taxon>
        <taxon>Bacillales</taxon>
        <taxon>Bacillaceae</taxon>
        <taxon>Peribacillus</taxon>
    </lineage>
</organism>
<evidence type="ECO:0000313" key="2">
    <source>
        <dbReference type="Proteomes" id="UP000283095"/>
    </source>
</evidence>
<dbReference type="EMBL" id="CP026095">
    <property type="protein sequence ID" value="AZV42079.1"/>
    <property type="molecule type" value="Genomic_DNA"/>
</dbReference>
<dbReference type="RefSeq" id="WP_180319825.1">
    <property type="nucleotide sequence ID" value="NZ_CP026095.1"/>
</dbReference>
<dbReference type="Proteomes" id="UP000283095">
    <property type="component" value="Chromosome"/>
</dbReference>
<name>A0A3T0KNW3_9BACI</name>
<proteinExistence type="predicted"/>
<dbReference type="AlphaFoldDB" id="A0A3T0KNW3"/>
<evidence type="ECO:0000313" key="1">
    <source>
        <dbReference type="EMBL" id="AZV42079.1"/>
    </source>
</evidence>
<accession>A0A3T0KNW3</accession>
<gene>
    <name evidence="1" type="ORF">BAOM_1469</name>
</gene>
<protein>
    <submittedName>
        <fullName evidence="1">Uncharacterized protein</fullName>
    </submittedName>
</protein>